<organism evidence="9 10">
    <name type="scientific">Musca domestica</name>
    <name type="common">House fly</name>
    <dbReference type="NCBI Taxonomy" id="7370"/>
    <lineage>
        <taxon>Eukaryota</taxon>
        <taxon>Metazoa</taxon>
        <taxon>Ecdysozoa</taxon>
        <taxon>Arthropoda</taxon>
        <taxon>Hexapoda</taxon>
        <taxon>Insecta</taxon>
        <taxon>Pterygota</taxon>
        <taxon>Neoptera</taxon>
        <taxon>Endopterygota</taxon>
        <taxon>Diptera</taxon>
        <taxon>Brachycera</taxon>
        <taxon>Muscomorpha</taxon>
        <taxon>Muscoidea</taxon>
        <taxon>Muscidae</taxon>
        <taxon>Musca</taxon>
    </lineage>
</organism>
<dbReference type="RefSeq" id="XP_058981883.1">
    <property type="nucleotide sequence ID" value="XM_059125900.1"/>
</dbReference>
<comment type="subcellular location">
    <subcellularLocation>
        <location evidence="2">Cytoplasm</location>
    </subcellularLocation>
    <subcellularLocation>
        <location evidence="1">Nucleus</location>
    </subcellularLocation>
</comment>
<evidence type="ECO:0000313" key="9">
    <source>
        <dbReference type="Proteomes" id="UP001652621"/>
    </source>
</evidence>
<keyword evidence="7" id="KW-0539">Nucleus</keyword>
<evidence type="ECO:0000256" key="7">
    <source>
        <dbReference type="ARBA" id="ARBA00023242"/>
    </source>
</evidence>
<dbReference type="InterPro" id="IPR055089">
    <property type="entry name" value="COP9_N"/>
</dbReference>
<dbReference type="Pfam" id="PF22788">
    <property type="entry name" value="COP9_hel_rpt"/>
    <property type="match status" value="1"/>
</dbReference>
<dbReference type="Proteomes" id="UP001652621">
    <property type="component" value="Unplaced"/>
</dbReference>
<reference evidence="10 11" key="1">
    <citation type="submission" date="2025-05" db="UniProtKB">
        <authorList>
            <consortium name="RefSeq"/>
        </authorList>
    </citation>
    <scope>IDENTIFICATION</scope>
    <source>
        <strain evidence="10 11">Aabys</strain>
        <tissue evidence="10 11">Whole body</tissue>
    </source>
</reference>
<dbReference type="RefSeq" id="XP_058981882.1">
    <property type="nucleotide sequence ID" value="XM_059125899.1"/>
</dbReference>
<comment type="similarity">
    <text evidence="3">Belongs to the CSN3 family.</text>
</comment>
<dbReference type="Gene3D" id="1.25.40.570">
    <property type="match status" value="1"/>
</dbReference>
<accession>A0ABM3V7W9</accession>
<evidence type="ECO:0000313" key="10">
    <source>
        <dbReference type="RefSeq" id="XP_058981882.1"/>
    </source>
</evidence>
<dbReference type="PROSITE" id="PS50250">
    <property type="entry name" value="PCI"/>
    <property type="match status" value="1"/>
</dbReference>
<dbReference type="GeneID" id="101894855"/>
<dbReference type="InterPro" id="IPR036390">
    <property type="entry name" value="WH_DNA-bd_sf"/>
</dbReference>
<proteinExistence type="inferred from homology"/>
<dbReference type="PANTHER" id="PTHR10758:SF1">
    <property type="entry name" value="COP9 SIGNALOSOME COMPLEX SUBUNIT 3"/>
    <property type="match status" value="1"/>
</dbReference>
<gene>
    <name evidence="10 11" type="primary">LOC101894855</name>
</gene>
<evidence type="ECO:0000259" key="8">
    <source>
        <dbReference type="PROSITE" id="PS50250"/>
    </source>
</evidence>
<sequence>MASALENFVNSVRSLSSSGAFEDLATQLLDSTEILSKNWNILDNVLETLDVQQHSLGVLYVLLAKFNSLQSSNADIQVLLKSVKDFIQQCNTYQVRLAAHAYYELCHQFTNVMVGQPRCILGLTTLSAAIDKIRTSDTQLTPIHADLCQLSLKSKCFRVALKYLDVDITTISTGAETRGQNQTVKDTTNNDAKYFLLYYYYGGMIYTAMKNYERALYFFEVCISTPAMAMSYIMLEAYKKFILVSLILHGKIQPIPKYASQVISRFMKPIAQVYHNLAVAYATTSSEEVRNCISKYSETFVRDNNMGLAKQVATSLYKKNIQRLTKTFLTLSLTDVASRVQLPSAAVAEKYIFNMIKSGEIYATINQRDGMVVFKDDPEKYNSNKMFLNIQEDMEHVMGLVKQINKMEEDIILNPIYIKKAVGNADDDLASQNAKSFAGDPID</sequence>
<feature type="domain" description="PCI" evidence="8">
    <location>
        <begin position="214"/>
        <end position="379"/>
    </location>
</feature>
<evidence type="ECO:0000256" key="6">
    <source>
        <dbReference type="ARBA" id="ARBA00022790"/>
    </source>
</evidence>
<protein>
    <recommendedName>
        <fullName evidence="4">COP9 signalosome complex subunit 3</fullName>
    </recommendedName>
</protein>
<keyword evidence="6" id="KW-0736">Signalosome</keyword>
<dbReference type="SUPFAM" id="SSF46785">
    <property type="entry name" value="Winged helix' DNA-binding domain"/>
    <property type="match status" value="1"/>
</dbReference>
<keyword evidence="5" id="KW-0963">Cytoplasm</keyword>
<dbReference type="InterPro" id="IPR050756">
    <property type="entry name" value="CSN3"/>
</dbReference>
<evidence type="ECO:0000313" key="11">
    <source>
        <dbReference type="RefSeq" id="XP_058981883.1"/>
    </source>
</evidence>
<keyword evidence="9" id="KW-1185">Reference proteome</keyword>
<evidence type="ECO:0000256" key="5">
    <source>
        <dbReference type="ARBA" id="ARBA00022490"/>
    </source>
</evidence>
<evidence type="ECO:0000256" key="4">
    <source>
        <dbReference type="ARBA" id="ARBA00014878"/>
    </source>
</evidence>
<dbReference type="Pfam" id="PF01399">
    <property type="entry name" value="PCI"/>
    <property type="match status" value="1"/>
</dbReference>
<dbReference type="SMART" id="SM00088">
    <property type="entry name" value="PINT"/>
    <property type="match status" value="1"/>
</dbReference>
<evidence type="ECO:0000256" key="3">
    <source>
        <dbReference type="ARBA" id="ARBA00007084"/>
    </source>
</evidence>
<name>A0ABM3V7W9_MUSDO</name>
<evidence type="ECO:0000256" key="1">
    <source>
        <dbReference type="ARBA" id="ARBA00004123"/>
    </source>
</evidence>
<dbReference type="PANTHER" id="PTHR10758">
    <property type="entry name" value="26S PROTEASOME NON-ATPASE REGULATORY SUBUNIT 3/COP9 SIGNALOSOME COMPLEX SUBUNIT 3"/>
    <property type="match status" value="1"/>
</dbReference>
<evidence type="ECO:0000256" key="2">
    <source>
        <dbReference type="ARBA" id="ARBA00004496"/>
    </source>
</evidence>
<dbReference type="InterPro" id="IPR000717">
    <property type="entry name" value="PCI_dom"/>
</dbReference>